<evidence type="ECO:0000256" key="7">
    <source>
        <dbReference type="ARBA" id="ARBA00023004"/>
    </source>
</evidence>
<comment type="cofactor">
    <cofactor evidence="1 8">
        <name>Fe(2+)</name>
        <dbReference type="ChEBI" id="CHEBI:29033"/>
    </cofactor>
</comment>
<evidence type="ECO:0000256" key="2">
    <source>
        <dbReference type="ARBA" id="ARBA00008784"/>
    </source>
</evidence>
<dbReference type="AlphaFoldDB" id="A0A4V3F4J7"/>
<name>A0A4V3F4J7_9GAMM</name>
<comment type="similarity">
    <text evidence="2 8">Belongs to the extradiol ring-cleavage dioxygenase family.</text>
</comment>
<organism evidence="10 11">
    <name type="scientific">Panacagrimonas perspica</name>
    <dbReference type="NCBI Taxonomy" id="381431"/>
    <lineage>
        <taxon>Bacteria</taxon>
        <taxon>Pseudomonadati</taxon>
        <taxon>Pseudomonadota</taxon>
        <taxon>Gammaproteobacteria</taxon>
        <taxon>Nevskiales</taxon>
        <taxon>Nevskiaceae</taxon>
        <taxon>Panacagrimonas</taxon>
    </lineage>
</organism>
<evidence type="ECO:0000259" key="9">
    <source>
        <dbReference type="PROSITE" id="PS51819"/>
    </source>
</evidence>
<dbReference type="RefSeq" id="WP_133883166.1">
    <property type="nucleotide sequence ID" value="NZ_MWIN01000008.1"/>
</dbReference>
<feature type="domain" description="VOC" evidence="9">
    <location>
        <begin position="6"/>
        <end position="121"/>
    </location>
</feature>
<dbReference type="Proteomes" id="UP000295341">
    <property type="component" value="Unassembled WGS sequence"/>
</dbReference>
<accession>A0A4V3F4J7</accession>
<evidence type="ECO:0000313" key="10">
    <source>
        <dbReference type="EMBL" id="TDU25556.1"/>
    </source>
</evidence>
<dbReference type="OrthoDB" id="9803142at2"/>
<gene>
    <name evidence="10" type="ORF">DFR24_3994</name>
</gene>
<dbReference type="PROSITE" id="PS00082">
    <property type="entry name" value="EXTRADIOL_DIOXYGENAS"/>
    <property type="match status" value="1"/>
</dbReference>
<evidence type="ECO:0000256" key="1">
    <source>
        <dbReference type="ARBA" id="ARBA00001954"/>
    </source>
</evidence>
<evidence type="ECO:0000256" key="8">
    <source>
        <dbReference type="RuleBase" id="RU000683"/>
    </source>
</evidence>
<comment type="caution">
    <text evidence="10">The sequence shown here is derived from an EMBL/GenBank/DDBJ whole genome shotgun (WGS) entry which is preliminary data.</text>
</comment>
<keyword evidence="3" id="KW-0479">Metal-binding</keyword>
<dbReference type="CDD" id="cd07252">
    <property type="entry name" value="BphC1-RGP6_N_like"/>
    <property type="match status" value="1"/>
</dbReference>
<keyword evidence="11" id="KW-1185">Reference proteome</keyword>
<dbReference type="InterPro" id="IPR029068">
    <property type="entry name" value="Glyas_Bleomycin-R_OHBP_Dase"/>
</dbReference>
<evidence type="ECO:0000256" key="3">
    <source>
        <dbReference type="ARBA" id="ARBA00022723"/>
    </source>
</evidence>
<dbReference type="Gene3D" id="3.10.180.10">
    <property type="entry name" value="2,3-Dihydroxybiphenyl 1,2-Dioxygenase, domain 1"/>
    <property type="match status" value="2"/>
</dbReference>
<keyword evidence="5 8" id="KW-0223">Dioxygenase</keyword>
<protein>
    <submittedName>
        <fullName evidence="10">2,3-dihydroxybiphenyl 1,2-dioxygenase</fullName>
    </submittedName>
</protein>
<reference evidence="10 11" key="1">
    <citation type="submission" date="2019-03" db="EMBL/GenBank/DDBJ databases">
        <title>Genomic Encyclopedia of Type Strains, Phase IV (KMG-IV): sequencing the most valuable type-strain genomes for metagenomic binning, comparative biology and taxonomic classification.</title>
        <authorList>
            <person name="Goeker M."/>
        </authorList>
    </citation>
    <scope>NUCLEOTIDE SEQUENCE [LARGE SCALE GENOMIC DNA]</scope>
    <source>
        <strain evidence="10 11">DSM 26377</strain>
    </source>
</reference>
<dbReference type="GO" id="GO:0008198">
    <property type="term" value="F:ferrous iron binding"/>
    <property type="evidence" value="ECO:0007669"/>
    <property type="project" value="InterPro"/>
</dbReference>
<keyword evidence="6 8" id="KW-0560">Oxidoreductase</keyword>
<evidence type="ECO:0000313" key="11">
    <source>
        <dbReference type="Proteomes" id="UP000295341"/>
    </source>
</evidence>
<keyword evidence="4 8" id="KW-0058">Aromatic hydrocarbons catabolism</keyword>
<dbReference type="PROSITE" id="PS51819">
    <property type="entry name" value="VOC"/>
    <property type="match status" value="2"/>
</dbReference>
<keyword evidence="7 8" id="KW-0408">Iron</keyword>
<dbReference type="InterPro" id="IPR037523">
    <property type="entry name" value="VOC_core"/>
</dbReference>
<dbReference type="GO" id="GO:0051213">
    <property type="term" value="F:dioxygenase activity"/>
    <property type="evidence" value="ECO:0007669"/>
    <property type="project" value="UniProtKB-KW"/>
</dbReference>
<dbReference type="InterPro" id="IPR004360">
    <property type="entry name" value="Glyas_Fos-R_dOase_dom"/>
</dbReference>
<dbReference type="InterPro" id="IPR000486">
    <property type="entry name" value="Xdiol_ring_cleave_dOase_1/2"/>
</dbReference>
<dbReference type="Pfam" id="PF22632">
    <property type="entry name" value="BphC_D1"/>
    <property type="match status" value="1"/>
</dbReference>
<feature type="domain" description="VOC" evidence="9">
    <location>
        <begin position="144"/>
        <end position="270"/>
    </location>
</feature>
<dbReference type="Pfam" id="PF00903">
    <property type="entry name" value="Glyoxalase"/>
    <property type="match status" value="1"/>
</dbReference>
<dbReference type="EMBL" id="SOBT01000011">
    <property type="protein sequence ID" value="TDU25556.1"/>
    <property type="molecule type" value="Genomic_DNA"/>
</dbReference>
<evidence type="ECO:0000256" key="6">
    <source>
        <dbReference type="ARBA" id="ARBA00023002"/>
    </source>
</evidence>
<dbReference type="CDD" id="cd07237">
    <property type="entry name" value="BphC1-RGP6_C_like"/>
    <property type="match status" value="1"/>
</dbReference>
<proteinExistence type="inferred from homology"/>
<sequence length="302" mass="32979">MADISSLGYLCVASRHLAQWERFAVDILGMSAGQRDGGGALALRMDEWELRLRIEPGPDDDLVAAGWQFETAEALRAYILDLAMRGVHVTSGGDALTASRCVEQLFFCSDPDGIRHEFFYGPAHAPQVFRSNVLRGGFVTGALGIGHYVSAAKDYDKTLAFHRDGLGLKVSDRIQAPLTTPHGEIPFDATFFHTVTGRHHSFATAALPFPKRIHHIMVEVSDFNDVGLAYDRCLAAGVPIMMGLGHHPNDGMFSFYAITPSGFAIEFGHGGCLVDDQTWRVRTYSQLSDWGHAPPAAAIAHR</sequence>
<dbReference type="SUPFAM" id="SSF54593">
    <property type="entry name" value="Glyoxalase/Bleomycin resistance protein/Dihydroxybiphenyl dioxygenase"/>
    <property type="match status" value="2"/>
</dbReference>
<evidence type="ECO:0000256" key="5">
    <source>
        <dbReference type="ARBA" id="ARBA00022964"/>
    </source>
</evidence>
<evidence type="ECO:0000256" key="4">
    <source>
        <dbReference type="ARBA" id="ARBA00022797"/>
    </source>
</evidence>